<dbReference type="InterPro" id="IPR016161">
    <property type="entry name" value="Ald_DH/histidinol_DH"/>
</dbReference>
<dbReference type="InterPro" id="IPR015590">
    <property type="entry name" value="Aldehyde_DH_dom"/>
</dbReference>
<gene>
    <name evidence="10" type="ORF">J7W16_14865</name>
</gene>
<keyword evidence="11" id="KW-1185">Reference proteome</keyword>
<dbReference type="InterPro" id="IPR029510">
    <property type="entry name" value="Ald_DH_CS_GLU"/>
</dbReference>
<feature type="coiled-coil region" evidence="8">
    <location>
        <begin position="19"/>
        <end position="46"/>
    </location>
</feature>
<protein>
    <recommendedName>
        <fullName evidence="4">Aldehyde dehydrogenase</fullName>
    </recommendedName>
</protein>
<dbReference type="EMBL" id="JAGKSQ010000006">
    <property type="protein sequence ID" value="MBP3952403.1"/>
    <property type="molecule type" value="Genomic_DNA"/>
</dbReference>
<evidence type="ECO:0000256" key="4">
    <source>
        <dbReference type="PIRNR" id="PIRNR036492"/>
    </source>
</evidence>
<dbReference type="GO" id="GO:0006081">
    <property type="term" value="P:aldehyde metabolic process"/>
    <property type="evidence" value="ECO:0007669"/>
    <property type="project" value="InterPro"/>
</dbReference>
<evidence type="ECO:0000256" key="3">
    <source>
        <dbReference type="ARBA" id="ARBA00023027"/>
    </source>
</evidence>
<dbReference type="PROSITE" id="PS00070">
    <property type="entry name" value="ALDEHYDE_DEHYDR_CYS"/>
    <property type="match status" value="1"/>
</dbReference>
<dbReference type="InterPro" id="IPR016163">
    <property type="entry name" value="Ald_DH_C"/>
</dbReference>
<dbReference type="Pfam" id="PF00171">
    <property type="entry name" value="Aldedh"/>
    <property type="match status" value="1"/>
</dbReference>
<dbReference type="CDD" id="cd07136">
    <property type="entry name" value="ALDH_YwdH-P39616"/>
    <property type="match status" value="1"/>
</dbReference>
<keyword evidence="3" id="KW-0520">NAD</keyword>
<feature type="active site" evidence="5 6">
    <location>
        <position position="206"/>
    </location>
</feature>
<evidence type="ECO:0000256" key="8">
    <source>
        <dbReference type="SAM" id="Coils"/>
    </source>
</evidence>
<evidence type="ECO:0000313" key="10">
    <source>
        <dbReference type="EMBL" id="MBP3952403.1"/>
    </source>
</evidence>
<dbReference type="InterPro" id="IPR012394">
    <property type="entry name" value="Aldehyde_DH_NAD(P)"/>
</dbReference>
<organism evidence="10 11">
    <name type="scientific">Halalkalibacter suaedae</name>
    <dbReference type="NCBI Taxonomy" id="2822140"/>
    <lineage>
        <taxon>Bacteria</taxon>
        <taxon>Bacillati</taxon>
        <taxon>Bacillota</taxon>
        <taxon>Bacilli</taxon>
        <taxon>Bacillales</taxon>
        <taxon>Bacillaceae</taxon>
        <taxon>Halalkalibacter</taxon>
    </lineage>
</organism>
<dbReference type="RefSeq" id="WP_210598107.1">
    <property type="nucleotide sequence ID" value="NZ_JAGKSQ010000006.1"/>
</dbReference>
<dbReference type="PANTHER" id="PTHR43570">
    <property type="entry name" value="ALDEHYDE DEHYDROGENASE"/>
    <property type="match status" value="1"/>
</dbReference>
<accession>A0A940WVB7</accession>
<dbReference type="FunFam" id="3.40.309.10:FF:000003">
    <property type="entry name" value="Aldehyde dehydrogenase"/>
    <property type="match status" value="1"/>
</dbReference>
<dbReference type="Gene3D" id="3.40.309.10">
    <property type="entry name" value="Aldehyde Dehydrogenase, Chain A, domain 2"/>
    <property type="match status" value="1"/>
</dbReference>
<dbReference type="GO" id="GO:0005737">
    <property type="term" value="C:cytoplasm"/>
    <property type="evidence" value="ECO:0007669"/>
    <property type="project" value="TreeGrafter"/>
</dbReference>
<name>A0A940WVB7_9BACI</name>
<dbReference type="InterPro" id="IPR016162">
    <property type="entry name" value="Ald_DH_N"/>
</dbReference>
<evidence type="ECO:0000256" key="2">
    <source>
        <dbReference type="ARBA" id="ARBA00023002"/>
    </source>
</evidence>
<comment type="similarity">
    <text evidence="1 4 7">Belongs to the aldehyde dehydrogenase family.</text>
</comment>
<evidence type="ECO:0000259" key="9">
    <source>
        <dbReference type="Pfam" id="PF00171"/>
    </source>
</evidence>
<dbReference type="PANTHER" id="PTHR43570:SF16">
    <property type="entry name" value="ALDEHYDE DEHYDROGENASE TYPE III, ISOFORM Q"/>
    <property type="match status" value="1"/>
</dbReference>
<dbReference type="PROSITE" id="PS00687">
    <property type="entry name" value="ALDEHYDE_DEHYDR_GLU"/>
    <property type="match status" value="1"/>
</dbReference>
<comment type="caution">
    <text evidence="10">The sequence shown here is derived from an EMBL/GenBank/DDBJ whole genome shotgun (WGS) entry which is preliminary data.</text>
</comment>
<reference evidence="10" key="1">
    <citation type="submission" date="2021-03" db="EMBL/GenBank/DDBJ databases">
        <title>Bacillus suaedae sp. nov., isolated from Suaeda aralocaspica.</title>
        <authorList>
            <person name="Lei R.F.R."/>
        </authorList>
    </citation>
    <scope>NUCLEOTIDE SEQUENCE</scope>
    <source>
        <strain evidence="10">YZJH907-2</strain>
    </source>
</reference>
<dbReference type="Proteomes" id="UP000678228">
    <property type="component" value="Unassembled WGS sequence"/>
</dbReference>
<dbReference type="Gene3D" id="3.40.605.10">
    <property type="entry name" value="Aldehyde Dehydrogenase, Chain A, domain 1"/>
    <property type="match status" value="1"/>
</dbReference>
<evidence type="ECO:0000256" key="1">
    <source>
        <dbReference type="ARBA" id="ARBA00009986"/>
    </source>
</evidence>
<proteinExistence type="inferred from homology"/>
<evidence type="ECO:0000256" key="7">
    <source>
        <dbReference type="RuleBase" id="RU003345"/>
    </source>
</evidence>
<feature type="active site" evidence="5">
    <location>
        <position position="240"/>
    </location>
</feature>
<dbReference type="SUPFAM" id="SSF53720">
    <property type="entry name" value="ALDH-like"/>
    <property type="match status" value="1"/>
</dbReference>
<dbReference type="InterPro" id="IPR016160">
    <property type="entry name" value="Ald_DH_CS_CYS"/>
</dbReference>
<evidence type="ECO:0000256" key="5">
    <source>
        <dbReference type="PIRSR" id="PIRSR036492-1"/>
    </source>
</evidence>
<feature type="domain" description="Aldehyde dehydrogenase" evidence="9">
    <location>
        <begin position="20"/>
        <end position="423"/>
    </location>
</feature>
<keyword evidence="8" id="KW-0175">Coiled coil</keyword>
<keyword evidence="2 4" id="KW-0560">Oxidoreductase</keyword>
<dbReference type="GO" id="GO:0004029">
    <property type="term" value="F:aldehyde dehydrogenase (NAD+) activity"/>
    <property type="evidence" value="ECO:0007669"/>
    <property type="project" value="TreeGrafter"/>
</dbReference>
<dbReference type="AlphaFoldDB" id="A0A940WVB7"/>
<dbReference type="FunFam" id="3.40.605.10:FF:000004">
    <property type="entry name" value="Aldehyde dehydrogenase"/>
    <property type="match status" value="1"/>
</dbReference>
<sequence length="452" mass="51088">MNILEIQKFFFEKGQTRNIDFRIEQLEMLKKAINSYEDQLLEALKNDLNKTSEEAFLTEIGPVYQEITHMIKHLPDWAKREKVKTAHSHTGSKGYIYHEPHGVCLIISPWNYPFQLAVAPLIGSIGGGNCSVLKPSELTPHTSAVLSKMLKEHFNEEYITVIEGDAETSQALLAQPFDYIFFTGSVAVGKKVMEAAAKHLTPVTLELGGKSPAIVDKTADLHLSAKRIAWGKFINAGQTCVAPDYVYVHQEVEQEFMRLLKKHIKQLYDQSWDKERYPTIVSKRHYERLVGFLDDGHIEIGGGVQEERLAIMPTVVTGVSWEAPVMQEEIFGPILPLFSYSDLNDVIVKIREMPSPLALYVFTESKDVEERCIHQLPFGGGCVNDTIMHLATPYLPFGGKGTSGMGAYHGHESFRSFTVKKSILKQTTKFDLPLRYKQGPLVMKLLRKLFMK</sequence>
<evidence type="ECO:0000313" key="11">
    <source>
        <dbReference type="Proteomes" id="UP000678228"/>
    </source>
</evidence>
<dbReference type="PIRSF" id="PIRSF036492">
    <property type="entry name" value="ALDH"/>
    <property type="match status" value="1"/>
</dbReference>
<evidence type="ECO:0000256" key="6">
    <source>
        <dbReference type="PROSITE-ProRule" id="PRU10007"/>
    </source>
</evidence>